<accession>A0ABX4H6S1</accession>
<feature type="coiled-coil region" evidence="1">
    <location>
        <begin position="30"/>
        <end position="94"/>
    </location>
</feature>
<keyword evidence="1" id="KW-0175">Coiled coil</keyword>
<gene>
    <name evidence="2" type="ORF">CJF60_02515</name>
</gene>
<evidence type="ECO:0000313" key="3">
    <source>
        <dbReference type="Proteomes" id="UP000217033"/>
    </source>
</evidence>
<evidence type="ECO:0000256" key="1">
    <source>
        <dbReference type="SAM" id="Coils"/>
    </source>
</evidence>
<reference evidence="2" key="1">
    <citation type="submission" date="2017-08" db="EMBL/GenBank/DDBJ databases">
        <authorList>
            <person name="Alvarez-Ponce D."/>
            <person name="Weitzman C.L."/>
            <person name="Tillett R.L."/>
            <person name="Sandmeier F.C."/>
            <person name="Tracy C.R."/>
        </authorList>
    </citation>
    <scope>NUCLEOTIDE SEQUENCE [LARGE SCALE GENOMIC DNA]</scope>
    <source>
        <strain evidence="2">PS6</strain>
    </source>
</reference>
<comment type="caution">
    <text evidence="2">The sequence shown here is derived from an EMBL/GenBank/DDBJ whole genome shotgun (WGS) entry which is preliminary data.</text>
</comment>
<evidence type="ECO:0000313" key="2">
    <source>
        <dbReference type="EMBL" id="PAF55527.1"/>
    </source>
</evidence>
<dbReference type="Proteomes" id="UP000217033">
    <property type="component" value="Unassembled WGS sequence"/>
</dbReference>
<sequence>MIKLKYEADGEPLTKEWVIKQIKSIVGEAVTILRAENLQMEKRIEQKIEQRFDDANSKSLQMEKRIEQRFEKVEKQNKDTNDKLEAILELLKNNKK</sequence>
<proteinExistence type="predicted"/>
<dbReference type="RefSeq" id="WP_084232332.1">
    <property type="nucleotide sequence ID" value="NZ_FWXE01000006.1"/>
</dbReference>
<keyword evidence="3" id="KW-1185">Reference proteome</keyword>
<protein>
    <submittedName>
        <fullName evidence="2">Uncharacterized protein</fullName>
    </submittedName>
</protein>
<dbReference type="EMBL" id="NQMN01000001">
    <property type="protein sequence ID" value="PAF55527.1"/>
    <property type="molecule type" value="Genomic_DNA"/>
</dbReference>
<organism evidence="2 3">
    <name type="scientific">Mycoplasmopsis agassizii</name>
    <dbReference type="NCBI Taxonomy" id="33922"/>
    <lineage>
        <taxon>Bacteria</taxon>
        <taxon>Bacillati</taxon>
        <taxon>Mycoplasmatota</taxon>
        <taxon>Mycoplasmoidales</taxon>
        <taxon>Metamycoplasmataceae</taxon>
        <taxon>Mycoplasmopsis</taxon>
    </lineage>
</organism>
<name>A0ABX4H6S1_9BACT</name>